<gene>
    <name evidence="2" type="ORF">SAMN05444336_103149</name>
</gene>
<evidence type="ECO:0000313" key="2">
    <source>
        <dbReference type="EMBL" id="SDX05215.1"/>
    </source>
</evidence>
<evidence type="ECO:0000313" key="3">
    <source>
        <dbReference type="Proteomes" id="UP000199118"/>
    </source>
</evidence>
<protein>
    <recommendedName>
        <fullName evidence="4">EthD domain-containing protein</fullName>
    </recommendedName>
</protein>
<evidence type="ECO:0008006" key="4">
    <source>
        <dbReference type="Google" id="ProtNLM"/>
    </source>
</evidence>
<feature type="region of interest" description="Disordered" evidence="1">
    <location>
        <begin position="103"/>
        <end position="132"/>
    </location>
</feature>
<reference evidence="2 3" key="1">
    <citation type="submission" date="2016-10" db="EMBL/GenBank/DDBJ databases">
        <authorList>
            <person name="de Groot N.N."/>
        </authorList>
    </citation>
    <scope>NUCLEOTIDE SEQUENCE [LARGE SCALE GENOMIC DNA]</scope>
    <source>
        <strain evidence="2 3">DSM 17890</strain>
    </source>
</reference>
<dbReference type="Proteomes" id="UP000199118">
    <property type="component" value="Unassembled WGS sequence"/>
</dbReference>
<accession>A0A1H2YJQ9</accession>
<feature type="compositionally biased region" description="Basic and acidic residues" evidence="1">
    <location>
        <begin position="120"/>
        <end position="132"/>
    </location>
</feature>
<sequence length="132" mass="15078">MTLIVRTRFLKAEGTWFDYEYFDGKHLPLLRRRHARHGLLEAELRPGAADDEHANVRFVYRDEASFVAALNDMDEILRDLARATNATMDLRLEQFGETELGAEAERRARRAARARAANHGARDRESRGAPTA</sequence>
<keyword evidence="3" id="KW-1185">Reference proteome</keyword>
<evidence type="ECO:0000256" key="1">
    <source>
        <dbReference type="SAM" id="MobiDB-lite"/>
    </source>
</evidence>
<proteinExistence type="predicted"/>
<dbReference type="RefSeq" id="WP_092681348.1">
    <property type="nucleotide sequence ID" value="NZ_FNMZ01000003.1"/>
</dbReference>
<dbReference type="EMBL" id="FNMZ01000003">
    <property type="protein sequence ID" value="SDX05215.1"/>
    <property type="molecule type" value="Genomic_DNA"/>
</dbReference>
<organism evidence="2 3">
    <name type="scientific">Albimonas donghaensis</name>
    <dbReference type="NCBI Taxonomy" id="356660"/>
    <lineage>
        <taxon>Bacteria</taxon>
        <taxon>Pseudomonadati</taxon>
        <taxon>Pseudomonadota</taxon>
        <taxon>Alphaproteobacteria</taxon>
        <taxon>Rhodobacterales</taxon>
        <taxon>Paracoccaceae</taxon>
        <taxon>Albimonas</taxon>
    </lineage>
</organism>
<name>A0A1H2YJQ9_9RHOB</name>
<dbReference type="AlphaFoldDB" id="A0A1H2YJQ9"/>